<evidence type="ECO:0000313" key="2">
    <source>
        <dbReference type="Proteomes" id="UP000325315"/>
    </source>
</evidence>
<reference evidence="2" key="1">
    <citation type="journal article" date="2019" name="Plant Biotechnol. J.">
        <title>Genome sequencing of the Australian wild diploid species Gossypium australe highlights disease resistance and delayed gland morphogenesis.</title>
        <authorList>
            <person name="Cai Y."/>
            <person name="Cai X."/>
            <person name="Wang Q."/>
            <person name="Wang P."/>
            <person name="Zhang Y."/>
            <person name="Cai C."/>
            <person name="Xu Y."/>
            <person name="Wang K."/>
            <person name="Zhou Z."/>
            <person name="Wang C."/>
            <person name="Geng S."/>
            <person name="Li B."/>
            <person name="Dong Q."/>
            <person name="Hou Y."/>
            <person name="Wang H."/>
            <person name="Ai P."/>
            <person name="Liu Z."/>
            <person name="Yi F."/>
            <person name="Sun M."/>
            <person name="An G."/>
            <person name="Cheng J."/>
            <person name="Zhang Y."/>
            <person name="Shi Q."/>
            <person name="Xie Y."/>
            <person name="Shi X."/>
            <person name="Chang Y."/>
            <person name="Huang F."/>
            <person name="Chen Y."/>
            <person name="Hong S."/>
            <person name="Mi L."/>
            <person name="Sun Q."/>
            <person name="Zhang L."/>
            <person name="Zhou B."/>
            <person name="Peng R."/>
            <person name="Zhang X."/>
            <person name="Liu F."/>
        </authorList>
    </citation>
    <scope>NUCLEOTIDE SEQUENCE [LARGE SCALE GENOMIC DNA]</scope>
    <source>
        <strain evidence="2">cv. PA1801</strain>
    </source>
</reference>
<sequence>MEFVRLNKPPVDKIRKHRAKDFRENVDDDPERENFGLRILSGSYHGHNISLVEDTSICSTKREGYMRVLSRGIPKEIYQTAIH</sequence>
<dbReference type="EMBL" id="SMMG02000006">
    <property type="protein sequence ID" value="KAA3470964.1"/>
    <property type="molecule type" value="Genomic_DNA"/>
</dbReference>
<accession>A0A5B6VPJ6</accession>
<comment type="caution">
    <text evidence="1">The sequence shown here is derived from an EMBL/GenBank/DDBJ whole genome shotgun (WGS) entry which is preliminary data.</text>
</comment>
<dbReference type="Proteomes" id="UP000325315">
    <property type="component" value="Unassembled WGS sequence"/>
</dbReference>
<gene>
    <name evidence="1" type="ORF">EPI10_016629</name>
</gene>
<protein>
    <submittedName>
        <fullName evidence="1">Protein MCM10</fullName>
    </submittedName>
</protein>
<keyword evidence="2" id="KW-1185">Reference proteome</keyword>
<proteinExistence type="predicted"/>
<organism evidence="1 2">
    <name type="scientific">Gossypium australe</name>
    <dbReference type="NCBI Taxonomy" id="47621"/>
    <lineage>
        <taxon>Eukaryota</taxon>
        <taxon>Viridiplantae</taxon>
        <taxon>Streptophyta</taxon>
        <taxon>Embryophyta</taxon>
        <taxon>Tracheophyta</taxon>
        <taxon>Spermatophyta</taxon>
        <taxon>Magnoliopsida</taxon>
        <taxon>eudicotyledons</taxon>
        <taxon>Gunneridae</taxon>
        <taxon>Pentapetalae</taxon>
        <taxon>rosids</taxon>
        <taxon>malvids</taxon>
        <taxon>Malvales</taxon>
        <taxon>Malvaceae</taxon>
        <taxon>Malvoideae</taxon>
        <taxon>Gossypium</taxon>
    </lineage>
</organism>
<dbReference type="OrthoDB" id="2272416at2759"/>
<evidence type="ECO:0000313" key="1">
    <source>
        <dbReference type="EMBL" id="KAA3470964.1"/>
    </source>
</evidence>
<name>A0A5B6VPJ6_9ROSI</name>
<dbReference type="AlphaFoldDB" id="A0A5B6VPJ6"/>